<keyword evidence="11" id="KW-0133">Cell shape</keyword>
<organism evidence="18 19">
    <name type="scientific">Scytalidium lignicola</name>
    <name type="common">Hyphomycete</name>
    <dbReference type="NCBI Taxonomy" id="5539"/>
    <lineage>
        <taxon>Eukaryota</taxon>
        <taxon>Fungi</taxon>
        <taxon>Dikarya</taxon>
        <taxon>Ascomycota</taxon>
        <taxon>Pezizomycotina</taxon>
        <taxon>Leotiomycetes</taxon>
        <taxon>Leotiomycetes incertae sedis</taxon>
        <taxon>Scytalidium</taxon>
    </lineage>
</organism>
<dbReference type="OMA" id="APLTWFR"/>
<keyword evidence="10" id="KW-0521">NADP</keyword>
<dbReference type="GO" id="GO:0008762">
    <property type="term" value="F:UDP-N-acetylmuramate dehydrogenase activity"/>
    <property type="evidence" value="ECO:0007669"/>
    <property type="project" value="UniProtKB-EC"/>
</dbReference>
<evidence type="ECO:0000313" key="19">
    <source>
        <dbReference type="Proteomes" id="UP000258309"/>
    </source>
</evidence>
<feature type="non-terminal residue" evidence="18">
    <location>
        <position position="1"/>
    </location>
</feature>
<dbReference type="NCBIfam" id="TIGR00179">
    <property type="entry name" value="murB"/>
    <property type="match status" value="1"/>
</dbReference>
<dbReference type="GO" id="GO:0051301">
    <property type="term" value="P:cell division"/>
    <property type="evidence" value="ECO:0007669"/>
    <property type="project" value="UniProtKB-KW"/>
</dbReference>
<comment type="subcellular location">
    <subcellularLocation>
        <location evidence="3">Cytoplasm</location>
    </subcellularLocation>
</comment>
<evidence type="ECO:0000259" key="17">
    <source>
        <dbReference type="PROSITE" id="PS51387"/>
    </source>
</evidence>
<dbReference type="OrthoDB" id="66620at2759"/>
<evidence type="ECO:0000256" key="7">
    <source>
        <dbReference type="ARBA" id="ARBA00022618"/>
    </source>
</evidence>
<dbReference type="SUPFAM" id="SSF56176">
    <property type="entry name" value="FAD-binding/transporter-associated domain-like"/>
    <property type="match status" value="1"/>
</dbReference>
<dbReference type="InterPro" id="IPR003170">
    <property type="entry name" value="MurB"/>
</dbReference>
<keyword evidence="14" id="KW-0131">Cell cycle</keyword>
<evidence type="ECO:0000256" key="10">
    <source>
        <dbReference type="ARBA" id="ARBA00022857"/>
    </source>
</evidence>
<keyword evidence="9" id="KW-0274">FAD</keyword>
<comment type="pathway">
    <text evidence="4">Cell wall biogenesis; peptidoglycan biosynthesis.</text>
</comment>
<dbReference type="InterPro" id="IPR006094">
    <property type="entry name" value="Oxid_FAD_bind_N"/>
</dbReference>
<evidence type="ECO:0000256" key="4">
    <source>
        <dbReference type="ARBA" id="ARBA00004752"/>
    </source>
</evidence>
<name>A0A3E2H047_SCYLI</name>
<evidence type="ECO:0000256" key="15">
    <source>
        <dbReference type="ARBA" id="ARBA00023316"/>
    </source>
</evidence>
<evidence type="ECO:0000256" key="2">
    <source>
        <dbReference type="ARBA" id="ARBA00003921"/>
    </source>
</evidence>
<dbReference type="GO" id="GO:0071555">
    <property type="term" value="P:cell wall organization"/>
    <property type="evidence" value="ECO:0007669"/>
    <property type="project" value="UniProtKB-KW"/>
</dbReference>
<comment type="cofactor">
    <cofactor evidence="1">
        <name>FAD</name>
        <dbReference type="ChEBI" id="CHEBI:57692"/>
    </cofactor>
</comment>
<proteinExistence type="inferred from homology"/>
<dbReference type="Gene3D" id="3.30.43.10">
    <property type="entry name" value="Uridine Diphospho-n-acetylenolpyruvylglucosamine Reductase, domain 2"/>
    <property type="match status" value="1"/>
</dbReference>
<evidence type="ECO:0000256" key="16">
    <source>
        <dbReference type="ARBA" id="ARBA00048914"/>
    </source>
</evidence>
<dbReference type="GO" id="GO:0005829">
    <property type="term" value="C:cytosol"/>
    <property type="evidence" value="ECO:0007669"/>
    <property type="project" value="TreeGrafter"/>
</dbReference>
<dbReference type="Gene3D" id="3.30.465.10">
    <property type="match status" value="1"/>
</dbReference>
<keyword evidence="19" id="KW-1185">Reference proteome</keyword>
<dbReference type="GO" id="GO:0071949">
    <property type="term" value="F:FAD binding"/>
    <property type="evidence" value="ECO:0007669"/>
    <property type="project" value="InterPro"/>
</dbReference>
<dbReference type="PANTHER" id="PTHR21071:SF4">
    <property type="entry name" value="UDP-N-ACETYLENOLPYRUVOYLGLUCOSAMINE REDUCTASE"/>
    <property type="match status" value="1"/>
</dbReference>
<feature type="domain" description="FAD-binding PCMH-type" evidence="17">
    <location>
        <begin position="18"/>
        <end position="188"/>
    </location>
</feature>
<comment type="function">
    <text evidence="2">Cell wall formation.</text>
</comment>
<keyword evidence="8" id="KW-0285">Flavoprotein</keyword>
<evidence type="ECO:0000256" key="11">
    <source>
        <dbReference type="ARBA" id="ARBA00022960"/>
    </source>
</evidence>
<dbReference type="Gene3D" id="3.90.78.10">
    <property type="entry name" value="UDP-N-acetylenolpyruvoylglucosamine reductase, C-terminal domain"/>
    <property type="match status" value="1"/>
</dbReference>
<dbReference type="EMBL" id="NCSJ02000242">
    <property type="protein sequence ID" value="RFU26784.1"/>
    <property type="molecule type" value="Genomic_DNA"/>
</dbReference>
<dbReference type="HAMAP" id="MF_00037">
    <property type="entry name" value="MurB"/>
    <property type="match status" value="1"/>
</dbReference>
<keyword evidence="6" id="KW-0963">Cytoplasm</keyword>
<dbReference type="Pfam" id="PF01565">
    <property type="entry name" value="FAD_binding_4"/>
    <property type="match status" value="1"/>
</dbReference>
<keyword evidence="7" id="KW-0132">Cell division</keyword>
<sequence length="345" mass="38279">MPILPCSRRLDELNTLGLRSFAPAYININSLDLLGDLSIIASNYSCVWVIGSGSNIILPEYLQGLVIHPTMRGIVVESDINGEVIVKAAAGEEWHQFVVWTVQHGLGGLENLALIPGTVGASPVQNIGAYGAEASDCLYEVTAWDLTRKCLTRFSAADCMLGYRTSRFKNNSQRQFIIVAVAYKLKREGWRPNLSYPDLKNNVQLKQGRVESLTPKDVFQTVCRIRCQKFSGVSNSAGSFFKNPVISDGQFRQLQARHIGIVSYSPPNKQRKLAAGWLIEQCGLKGYSLGRVGVHKTHALILTNNGGASCEDILQLASMVRSHVYRRYEILLEIEPVYFNEHIPP</sequence>
<evidence type="ECO:0000256" key="1">
    <source>
        <dbReference type="ARBA" id="ARBA00001974"/>
    </source>
</evidence>
<dbReference type="NCBIfam" id="NF010478">
    <property type="entry name" value="PRK13903.1"/>
    <property type="match status" value="1"/>
</dbReference>
<dbReference type="InterPro" id="IPR036635">
    <property type="entry name" value="MurB_C_sf"/>
</dbReference>
<keyword evidence="13" id="KW-0560">Oxidoreductase</keyword>
<protein>
    <recommendedName>
        <fullName evidence="5">UDP-N-acetylmuramate dehydrogenase</fullName>
        <ecNumber evidence="5">1.3.1.98</ecNumber>
    </recommendedName>
</protein>
<dbReference type="InterPro" id="IPR016169">
    <property type="entry name" value="FAD-bd_PCMH_sub2"/>
</dbReference>
<dbReference type="GO" id="GO:0008360">
    <property type="term" value="P:regulation of cell shape"/>
    <property type="evidence" value="ECO:0007669"/>
    <property type="project" value="UniProtKB-KW"/>
</dbReference>
<dbReference type="InterPro" id="IPR011601">
    <property type="entry name" value="MurB_C"/>
</dbReference>
<evidence type="ECO:0000313" key="18">
    <source>
        <dbReference type="EMBL" id="RFU26784.1"/>
    </source>
</evidence>
<dbReference type="EC" id="1.3.1.98" evidence="5"/>
<dbReference type="InterPro" id="IPR016167">
    <property type="entry name" value="FAD-bd_PCMH_sub1"/>
</dbReference>
<dbReference type="InterPro" id="IPR036318">
    <property type="entry name" value="FAD-bd_PCMH-like_sf"/>
</dbReference>
<evidence type="ECO:0000256" key="12">
    <source>
        <dbReference type="ARBA" id="ARBA00022984"/>
    </source>
</evidence>
<reference evidence="18 19" key="1">
    <citation type="submission" date="2018-05" db="EMBL/GenBank/DDBJ databases">
        <title>Draft genome sequence of Scytalidium lignicola DSM 105466, a ubiquitous saprotrophic fungus.</title>
        <authorList>
            <person name="Buettner E."/>
            <person name="Gebauer A.M."/>
            <person name="Hofrichter M."/>
            <person name="Liers C."/>
            <person name="Kellner H."/>
        </authorList>
    </citation>
    <scope>NUCLEOTIDE SEQUENCE [LARGE SCALE GENOMIC DNA]</scope>
    <source>
        <strain evidence="18 19">DSM 105466</strain>
    </source>
</reference>
<dbReference type="NCBIfam" id="NF000755">
    <property type="entry name" value="PRK00046.1"/>
    <property type="match status" value="1"/>
</dbReference>
<gene>
    <name evidence="18" type="ORF">B7463_g9549</name>
</gene>
<dbReference type="Pfam" id="PF02873">
    <property type="entry name" value="MurB_C"/>
    <property type="match status" value="1"/>
</dbReference>
<evidence type="ECO:0000256" key="9">
    <source>
        <dbReference type="ARBA" id="ARBA00022827"/>
    </source>
</evidence>
<evidence type="ECO:0000256" key="6">
    <source>
        <dbReference type="ARBA" id="ARBA00022490"/>
    </source>
</evidence>
<evidence type="ECO:0000256" key="5">
    <source>
        <dbReference type="ARBA" id="ARBA00012518"/>
    </source>
</evidence>
<keyword evidence="12" id="KW-0573">Peptidoglycan synthesis</keyword>
<dbReference type="SUPFAM" id="SSF56194">
    <property type="entry name" value="Uridine diphospho-N-Acetylenolpyruvylglucosamine reductase, MurB, C-terminal domain"/>
    <property type="match status" value="1"/>
</dbReference>
<dbReference type="PROSITE" id="PS51387">
    <property type="entry name" value="FAD_PCMH"/>
    <property type="match status" value="1"/>
</dbReference>
<comment type="caution">
    <text evidence="18">The sequence shown here is derived from an EMBL/GenBank/DDBJ whole genome shotgun (WGS) entry which is preliminary data.</text>
</comment>
<dbReference type="InterPro" id="IPR016166">
    <property type="entry name" value="FAD-bd_PCMH"/>
</dbReference>
<dbReference type="UniPathway" id="UPA00219"/>
<feature type="non-terminal residue" evidence="18">
    <location>
        <position position="345"/>
    </location>
</feature>
<keyword evidence="15" id="KW-0961">Cell wall biogenesis/degradation</keyword>
<accession>A0A3E2H047</accession>
<evidence type="ECO:0000256" key="3">
    <source>
        <dbReference type="ARBA" id="ARBA00004496"/>
    </source>
</evidence>
<comment type="catalytic activity">
    <reaction evidence="16">
        <text>UDP-N-acetyl-alpha-D-muramate + NADP(+) = UDP-N-acetyl-3-O-(1-carboxyvinyl)-alpha-D-glucosamine + NADPH + H(+)</text>
        <dbReference type="Rhea" id="RHEA:12248"/>
        <dbReference type="ChEBI" id="CHEBI:15378"/>
        <dbReference type="ChEBI" id="CHEBI:57783"/>
        <dbReference type="ChEBI" id="CHEBI:58349"/>
        <dbReference type="ChEBI" id="CHEBI:68483"/>
        <dbReference type="ChEBI" id="CHEBI:70757"/>
        <dbReference type="EC" id="1.3.1.98"/>
    </reaction>
</comment>
<evidence type="ECO:0000256" key="8">
    <source>
        <dbReference type="ARBA" id="ARBA00022630"/>
    </source>
</evidence>
<dbReference type="STRING" id="5539.A0A3E2H047"/>
<dbReference type="PANTHER" id="PTHR21071">
    <property type="entry name" value="UDP-N-ACETYLENOLPYRUVOYLGLUCOSAMINE REDUCTASE"/>
    <property type="match status" value="1"/>
</dbReference>
<dbReference type="AlphaFoldDB" id="A0A3E2H047"/>
<evidence type="ECO:0000256" key="13">
    <source>
        <dbReference type="ARBA" id="ARBA00023002"/>
    </source>
</evidence>
<evidence type="ECO:0000256" key="14">
    <source>
        <dbReference type="ARBA" id="ARBA00023306"/>
    </source>
</evidence>
<dbReference type="Proteomes" id="UP000258309">
    <property type="component" value="Unassembled WGS sequence"/>
</dbReference>